<dbReference type="Pfam" id="PF00226">
    <property type="entry name" value="DnaJ"/>
    <property type="match status" value="1"/>
</dbReference>
<sequence length="1088" mass="119884">MPKKAACILPAHLLRVCLPEVCIVCIACGILPPDGDGDVQDSRTAVAAFTTPMAARVAKILDGLDYEGSSTLIGISRPSDYVVPVGGDMDIDDPESVTLEELLGTQRTTEHAQTATPSNVEASERETANGTAQDAPSKEGVPEEPPWKRGRKERRPAPEQPPPEQPAAEQPGAEQQPPQEPPQPQAEPQQPQAEQQQSQQQPQQQPEQPPQQQPPSEQPQPQQTPEQNPQAEPQTDHPREAEPPKSSNSDQPQQSSEQQPQSQATQQPQPEPQQPQPEPEQNAAPPAQAKMPTCHYEALEIRKNASAPEIKKAYYTQSRKLHPDKNKDDPHATARFQCVSEAYQTLSDAPKRAHYDANRLLEKAFCKLGIPVDQLAVQFVLRCCQVPGNDIQEMIVEKDSLQHLLTQLPYLKQMSGVDMYPIHSYQSAQAMILLGGIPPAISKARQMIVSRIKEMSGLQAPADGVVIIVPGQADNQSLPLNQRMAHGFANLTWQTGCGLRAVGRDRIVVQGGRTAQAVVQLQAWMEWRGLVQLPDGQQLDAWKYGHLCEVTGTGSALLPNMEPDKAASHGLFCFALGLSADNQQATPLVQLATQALLAPGGLRIVTTAIVRAASSVSVHAEFASMKTKACAQLLCAFHGVLPIFSTSIHQRFITLPLFKTLCALGSALADPREGILLRSRGFIAVKEAVPEDGAWHNWDEITGPDGPLALFWKELRSWINERKSRLGVSSPSAEWLSVPAVMMIILKPCIAPPVECDLAKGIMRKPSQAMRLHMNCKLGDEIARECKLDLWFQKAANDDTISAIKLNRQCDCTGMQERFVVQEGTVIAQECKLGTVIAQECKLGTVIAQECKLGTVIAQECKLGNAIARECKLDLWFKKAANDDTISAIKLNRHDIARECKLDLWFKKAANDDTISAIKLNRQCDCTGMQVRIVVQEGDAIARIARECKLDLWFKKAANDGTISAIQLNRSELRSMVFMQQMQTVDTLLFCLVNGVVFILWIIFVLRMPLTDALHTAYVGSIVVTAVCVRQQRDLEDIERRSFDHELLHARGRLLRSADQISAQASARDFNLGMNVLDRARQVEHLNF</sequence>
<dbReference type="Proteomes" id="UP000654075">
    <property type="component" value="Unassembled WGS sequence"/>
</dbReference>
<evidence type="ECO:0000259" key="5">
    <source>
        <dbReference type="PROSITE" id="PS50076"/>
    </source>
</evidence>
<keyword evidence="1" id="KW-0143">Chaperone</keyword>
<dbReference type="GO" id="GO:0051082">
    <property type="term" value="F:unfolded protein binding"/>
    <property type="evidence" value="ECO:0007669"/>
    <property type="project" value="TreeGrafter"/>
</dbReference>
<organism evidence="6 7">
    <name type="scientific">Polarella glacialis</name>
    <name type="common">Dinoflagellate</name>
    <dbReference type="NCBI Taxonomy" id="89957"/>
    <lineage>
        <taxon>Eukaryota</taxon>
        <taxon>Sar</taxon>
        <taxon>Alveolata</taxon>
        <taxon>Dinophyceae</taxon>
        <taxon>Suessiales</taxon>
        <taxon>Suessiaceae</taxon>
        <taxon>Polarella</taxon>
    </lineage>
</organism>
<evidence type="ECO:0000256" key="2">
    <source>
        <dbReference type="SAM" id="MobiDB-lite"/>
    </source>
</evidence>
<keyword evidence="3" id="KW-0472">Membrane</keyword>
<feature type="compositionally biased region" description="Low complexity" evidence="2">
    <location>
        <begin position="279"/>
        <end position="288"/>
    </location>
</feature>
<gene>
    <name evidence="6" type="ORF">PGLA1383_LOCUS9189</name>
</gene>
<dbReference type="GO" id="GO:0005737">
    <property type="term" value="C:cytoplasm"/>
    <property type="evidence" value="ECO:0007669"/>
    <property type="project" value="TreeGrafter"/>
</dbReference>
<feature type="compositionally biased region" description="Pro residues" evidence="2">
    <location>
        <begin position="269"/>
        <end position="278"/>
    </location>
</feature>
<dbReference type="EMBL" id="CAJNNV010004276">
    <property type="protein sequence ID" value="CAE8590468.1"/>
    <property type="molecule type" value="Genomic_DNA"/>
</dbReference>
<feature type="compositionally biased region" description="Low complexity" evidence="2">
    <location>
        <begin position="166"/>
        <end position="177"/>
    </location>
</feature>
<dbReference type="CDD" id="cd06257">
    <property type="entry name" value="DnaJ"/>
    <property type="match status" value="1"/>
</dbReference>
<dbReference type="PROSITE" id="PS00636">
    <property type="entry name" value="DNAJ_1"/>
    <property type="match status" value="1"/>
</dbReference>
<accession>A0A813DXR2</accession>
<dbReference type="AlphaFoldDB" id="A0A813DXR2"/>
<feature type="compositionally biased region" description="Polar residues" evidence="2">
    <location>
        <begin position="105"/>
        <end position="121"/>
    </location>
</feature>
<dbReference type="PANTHER" id="PTHR43096">
    <property type="entry name" value="DNAJ HOMOLOG 1, MITOCHONDRIAL-RELATED"/>
    <property type="match status" value="1"/>
</dbReference>
<comment type="caution">
    <text evidence="6">The sequence shown here is derived from an EMBL/GenBank/DDBJ whole genome shotgun (WGS) entry which is preliminary data.</text>
</comment>
<proteinExistence type="predicted"/>
<name>A0A813DXR2_POLGL</name>
<dbReference type="GO" id="GO:0042026">
    <property type="term" value="P:protein refolding"/>
    <property type="evidence" value="ECO:0007669"/>
    <property type="project" value="TreeGrafter"/>
</dbReference>
<feature type="transmembrane region" description="Helical" evidence="3">
    <location>
        <begin position="987"/>
        <end position="1006"/>
    </location>
</feature>
<feature type="compositionally biased region" description="Low complexity" evidence="2">
    <location>
        <begin position="186"/>
        <end position="206"/>
    </location>
</feature>
<dbReference type="PRINTS" id="PR00625">
    <property type="entry name" value="JDOMAIN"/>
</dbReference>
<dbReference type="OrthoDB" id="10250354at2759"/>
<evidence type="ECO:0000256" key="4">
    <source>
        <dbReference type="SAM" id="SignalP"/>
    </source>
</evidence>
<dbReference type="Gene3D" id="1.10.287.110">
    <property type="entry name" value="DnaJ domain"/>
    <property type="match status" value="1"/>
</dbReference>
<feature type="compositionally biased region" description="Low complexity" evidence="2">
    <location>
        <begin position="244"/>
        <end position="268"/>
    </location>
</feature>
<dbReference type="SUPFAM" id="SSF46565">
    <property type="entry name" value="Chaperone J-domain"/>
    <property type="match status" value="1"/>
</dbReference>
<dbReference type="InterPro" id="IPR036869">
    <property type="entry name" value="J_dom_sf"/>
</dbReference>
<feature type="signal peptide" evidence="4">
    <location>
        <begin position="1"/>
        <end position="19"/>
    </location>
</feature>
<feature type="domain" description="J" evidence="5">
    <location>
        <begin position="294"/>
        <end position="359"/>
    </location>
</feature>
<evidence type="ECO:0000313" key="6">
    <source>
        <dbReference type="EMBL" id="CAE8590468.1"/>
    </source>
</evidence>
<feature type="compositionally biased region" description="Basic and acidic residues" evidence="2">
    <location>
        <begin position="136"/>
        <end position="147"/>
    </location>
</feature>
<feature type="compositionally biased region" description="Pro residues" evidence="2">
    <location>
        <begin position="207"/>
        <end position="218"/>
    </location>
</feature>
<dbReference type="SMART" id="SM00271">
    <property type="entry name" value="DnaJ"/>
    <property type="match status" value="1"/>
</dbReference>
<evidence type="ECO:0000256" key="1">
    <source>
        <dbReference type="ARBA" id="ARBA00023186"/>
    </source>
</evidence>
<keyword evidence="7" id="KW-1185">Reference proteome</keyword>
<keyword evidence="3" id="KW-1133">Transmembrane helix</keyword>
<evidence type="ECO:0000313" key="7">
    <source>
        <dbReference type="Proteomes" id="UP000654075"/>
    </source>
</evidence>
<feature type="compositionally biased region" description="Low complexity" evidence="2">
    <location>
        <begin position="219"/>
        <end position="233"/>
    </location>
</feature>
<dbReference type="PANTHER" id="PTHR43096:SF52">
    <property type="entry name" value="DNAJ HOMOLOG 1, MITOCHONDRIAL-RELATED"/>
    <property type="match status" value="1"/>
</dbReference>
<keyword evidence="3" id="KW-0812">Transmembrane</keyword>
<feature type="region of interest" description="Disordered" evidence="2">
    <location>
        <begin position="104"/>
        <end position="288"/>
    </location>
</feature>
<feature type="chain" id="PRO_5032689375" description="J domain-containing protein" evidence="4">
    <location>
        <begin position="20"/>
        <end position="1088"/>
    </location>
</feature>
<dbReference type="InterPro" id="IPR001623">
    <property type="entry name" value="DnaJ_domain"/>
</dbReference>
<dbReference type="InterPro" id="IPR018253">
    <property type="entry name" value="DnaJ_domain_CS"/>
</dbReference>
<protein>
    <recommendedName>
        <fullName evidence="5">J domain-containing protein</fullName>
    </recommendedName>
</protein>
<feature type="compositionally biased region" description="Basic and acidic residues" evidence="2">
    <location>
        <begin position="234"/>
        <end position="243"/>
    </location>
</feature>
<keyword evidence="4" id="KW-0732">Signal</keyword>
<evidence type="ECO:0000256" key="3">
    <source>
        <dbReference type="SAM" id="Phobius"/>
    </source>
</evidence>
<reference evidence="6" key="1">
    <citation type="submission" date="2021-02" db="EMBL/GenBank/DDBJ databases">
        <authorList>
            <person name="Dougan E. K."/>
            <person name="Rhodes N."/>
            <person name="Thang M."/>
            <person name="Chan C."/>
        </authorList>
    </citation>
    <scope>NUCLEOTIDE SEQUENCE</scope>
</reference>
<dbReference type="PROSITE" id="PS50076">
    <property type="entry name" value="DNAJ_2"/>
    <property type="match status" value="1"/>
</dbReference>